<protein>
    <submittedName>
        <fullName evidence="2">TlpA family protein disulfide reductase</fullName>
    </submittedName>
</protein>
<dbReference type="PROSITE" id="PS51257">
    <property type="entry name" value="PROKAR_LIPOPROTEIN"/>
    <property type="match status" value="1"/>
</dbReference>
<name>A0A5C0SCK8_CRATE</name>
<dbReference type="AlphaFoldDB" id="A0A5C0SCK8"/>
<evidence type="ECO:0000313" key="2">
    <source>
        <dbReference type="EMBL" id="QEK11830.1"/>
    </source>
</evidence>
<proteinExistence type="predicted"/>
<dbReference type="SUPFAM" id="SSF52833">
    <property type="entry name" value="Thioredoxin-like"/>
    <property type="match status" value="1"/>
</dbReference>
<dbReference type="Pfam" id="PF00578">
    <property type="entry name" value="AhpC-TSA"/>
    <property type="match status" value="1"/>
</dbReference>
<dbReference type="InterPro" id="IPR000866">
    <property type="entry name" value="AhpC/TSA"/>
</dbReference>
<dbReference type="InterPro" id="IPR050553">
    <property type="entry name" value="Thioredoxin_ResA/DsbE_sf"/>
</dbReference>
<dbReference type="KEGG" id="crs:FQB35_05305"/>
<dbReference type="GO" id="GO:0016209">
    <property type="term" value="F:antioxidant activity"/>
    <property type="evidence" value="ECO:0007669"/>
    <property type="project" value="InterPro"/>
</dbReference>
<dbReference type="InterPro" id="IPR036249">
    <property type="entry name" value="Thioredoxin-like_sf"/>
</dbReference>
<dbReference type="PROSITE" id="PS51352">
    <property type="entry name" value="THIOREDOXIN_2"/>
    <property type="match status" value="1"/>
</dbReference>
<gene>
    <name evidence="2" type="ORF">FQB35_05305</name>
</gene>
<dbReference type="InterPro" id="IPR013766">
    <property type="entry name" value="Thioredoxin_domain"/>
</dbReference>
<dbReference type="Gene3D" id="3.40.30.10">
    <property type="entry name" value="Glutaredoxin"/>
    <property type="match status" value="1"/>
</dbReference>
<organism evidence="2 3">
    <name type="scientific">Crassaminicella thermophila</name>
    <dbReference type="NCBI Taxonomy" id="2599308"/>
    <lineage>
        <taxon>Bacteria</taxon>
        <taxon>Bacillati</taxon>
        <taxon>Bacillota</taxon>
        <taxon>Clostridia</taxon>
        <taxon>Eubacteriales</taxon>
        <taxon>Clostridiaceae</taxon>
        <taxon>Crassaminicella</taxon>
    </lineage>
</organism>
<dbReference type="PANTHER" id="PTHR42852:SF13">
    <property type="entry name" value="PROTEIN DIPZ"/>
    <property type="match status" value="1"/>
</dbReference>
<feature type="domain" description="Thioredoxin" evidence="1">
    <location>
        <begin position="226"/>
        <end position="371"/>
    </location>
</feature>
<dbReference type="CDD" id="cd02966">
    <property type="entry name" value="TlpA_like_family"/>
    <property type="match status" value="1"/>
</dbReference>
<reference evidence="2 3" key="1">
    <citation type="submission" date="2019-07" db="EMBL/GenBank/DDBJ databases">
        <title>Complete genome of Crassaminicella thermophila SY095.</title>
        <authorList>
            <person name="Li X."/>
        </authorList>
    </citation>
    <scope>NUCLEOTIDE SEQUENCE [LARGE SCALE GENOMIC DNA]</scope>
    <source>
        <strain evidence="2 3">SY095</strain>
    </source>
</reference>
<dbReference type="OrthoDB" id="9809733at2"/>
<accession>A0A5C0SCK8</accession>
<dbReference type="GO" id="GO:0016491">
    <property type="term" value="F:oxidoreductase activity"/>
    <property type="evidence" value="ECO:0007669"/>
    <property type="project" value="InterPro"/>
</dbReference>
<sequence length="374" mass="43011">MGGMDMKKKSLVILMAVVVSILTVACDKSVDNIANTQNKNKIQQTESNDEVLKGKKMRFDELGLEYYIPEVWAEKGGISPVCVVPGKYGVDYIVAQIPYEFVPTEFIRELTEEAQNAKTEEGQTKIFEKYQNKAKDFFNIIVLDKSKEKNGPKENIERKEKVFLQYKYHEKVAEKDNLECYLLYNDEYDESGLSEEEKKEFKEVREGIEEFKKNIKLFTPIDPSEKMAGYQNIEFKTKTIDGKEIDSSIFKDYELTMVNIWATYCGPCIEEMPDIQMLYDEVKEENINVIGIVFDTPDEENEALAKEILEKKGAKFVNIIPDEKLIEGVLKDISGVPTTIFVDKKGNTVGKTIVGSRSKEEYKKEIYERLESLK</sequence>
<dbReference type="EMBL" id="CP042243">
    <property type="protein sequence ID" value="QEK11830.1"/>
    <property type="molecule type" value="Genomic_DNA"/>
</dbReference>
<keyword evidence="3" id="KW-1185">Reference proteome</keyword>
<dbReference type="PANTHER" id="PTHR42852">
    <property type="entry name" value="THIOL:DISULFIDE INTERCHANGE PROTEIN DSBE"/>
    <property type="match status" value="1"/>
</dbReference>
<evidence type="ECO:0000313" key="3">
    <source>
        <dbReference type="Proteomes" id="UP000324646"/>
    </source>
</evidence>
<dbReference type="Proteomes" id="UP000324646">
    <property type="component" value="Chromosome"/>
</dbReference>
<evidence type="ECO:0000259" key="1">
    <source>
        <dbReference type="PROSITE" id="PS51352"/>
    </source>
</evidence>